<organism evidence="2 3">
    <name type="scientific">Homarus americanus</name>
    <name type="common">American lobster</name>
    <dbReference type="NCBI Taxonomy" id="6706"/>
    <lineage>
        <taxon>Eukaryota</taxon>
        <taxon>Metazoa</taxon>
        <taxon>Ecdysozoa</taxon>
        <taxon>Arthropoda</taxon>
        <taxon>Crustacea</taxon>
        <taxon>Multicrustacea</taxon>
        <taxon>Malacostraca</taxon>
        <taxon>Eumalacostraca</taxon>
        <taxon>Eucarida</taxon>
        <taxon>Decapoda</taxon>
        <taxon>Pleocyemata</taxon>
        <taxon>Astacidea</taxon>
        <taxon>Nephropoidea</taxon>
        <taxon>Nephropidae</taxon>
        <taxon>Homarus</taxon>
    </lineage>
</organism>
<feature type="compositionally biased region" description="Basic and acidic residues" evidence="1">
    <location>
        <begin position="660"/>
        <end position="679"/>
    </location>
</feature>
<feature type="compositionally biased region" description="Basic residues" evidence="1">
    <location>
        <begin position="294"/>
        <end position="306"/>
    </location>
</feature>
<feature type="region of interest" description="Disordered" evidence="1">
    <location>
        <begin position="859"/>
        <end position="896"/>
    </location>
</feature>
<evidence type="ECO:0000313" key="2">
    <source>
        <dbReference type="EMBL" id="KAG7176006.1"/>
    </source>
</evidence>
<feature type="region of interest" description="Disordered" evidence="1">
    <location>
        <begin position="89"/>
        <end position="178"/>
    </location>
</feature>
<keyword evidence="3" id="KW-1185">Reference proteome</keyword>
<protein>
    <submittedName>
        <fullName evidence="2">Uncharacterized protein</fullName>
    </submittedName>
</protein>
<accession>A0A8J5NAD0</accession>
<name>A0A8J5NAD0_HOMAM</name>
<dbReference type="Proteomes" id="UP000747542">
    <property type="component" value="Unassembled WGS sequence"/>
</dbReference>
<proteinExistence type="predicted"/>
<dbReference type="EMBL" id="JAHLQT010004419">
    <property type="protein sequence ID" value="KAG7176006.1"/>
    <property type="molecule type" value="Genomic_DNA"/>
</dbReference>
<feature type="region of interest" description="Disordered" evidence="1">
    <location>
        <begin position="282"/>
        <end position="318"/>
    </location>
</feature>
<evidence type="ECO:0000256" key="1">
    <source>
        <dbReference type="SAM" id="MobiDB-lite"/>
    </source>
</evidence>
<feature type="compositionally biased region" description="Acidic residues" evidence="1">
    <location>
        <begin position="136"/>
        <end position="178"/>
    </location>
</feature>
<feature type="compositionally biased region" description="Polar residues" evidence="1">
    <location>
        <begin position="880"/>
        <end position="896"/>
    </location>
</feature>
<gene>
    <name evidence="2" type="ORF">Hamer_G016969</name>
</gene>
<reference evidence="2" key="1">
    <citation type="journal article" date="2021" name="Sci. Adv.">
        <title>The American lobster genome reveals insights on longevity, neural, and immune adaptations.</title>
        <authorList>
            <person name="Polinski J.M."/>
            <person name="Zimin A.V."/>
            <person name="Clark K.F."/>
            <person name="Kohn A.B."/>
            <person name="Sadowski N."/>
            <person name="Timp W."/>
            <person name="Ptitsyn A."/>
            <person name="Khanna P."/>
            <person name="Romanova D.Y."/>
            <person name="Williams P."/>
            <person name="Greenwood S.J."/>
            <person name="Moroz L.L."/>
            <person name="Walt D.R."/>
            <person name="Bodnar A.G."/>
        </authorList>
    </citation>
    <scope>NUCLEOTIDE SEQUENCE</scope>
    <source>
        <strain evidence="2">GMGI-L3</strain>
    </source>
</reference>
<comment type="caution">
    <text evidence="2">The sequence shown here is derived from an EMBL/GenBank/DDBJ whole genome shotgun (WGS) entry which is preliminary data.</text>
</comment>
<sequence>MVNGKKSQGEKLTRVSSVKRNKMEDPVDFFAVGENQMELYLESDEEEASLLEEMERQEASRFAKSPLPEGLLQLKSVFANMPENYESTGFSSGDMEMHGNNFAGIPKENYESVQGKSADGENETANVKEDLMNKEPDEESEEVNVEDLIFEQSDDESEEVNVEDLTNEQSDDESEDVNVEDLINEQPDDESEKVNAKDFMNELPDSAFGKETHQDGVTGWQSDNSVFSSTENTVTATQGNADGVFDGPLTEYTIDGIQILRLDMSASELLFAKTAAALRPQFNLPQQENTNTGTKHKTKQKNKKSVKNKEKQTVSKMSKAAVVKEKRSIDTEESRPPAKKRKLFSFPDQAVGKRAVIFSCTHCNFRCAFEREYIDKIVAHLTPRARFNQLQDVPEKLLGWKESVKLNVLVAKNKAKAQVRLLSRIECASCKNQFCLDVDTCDKLAVHHNWCGKSPGDKNYCECIYCKENIHRFTIKRHLCEQSKKACQKFVPVTLQLMSAVCKEYAEEHRPVCIVCNEQRWPFIGHRAELNPVCEPCRVNITSGKTTKLTPRDMAGCAICSSQCSKKFVTYWASEMETLFIGENCIKKLRNPVTKRVITIADNKEHKIRGLVEMAISSSQISGNLMKNPIDNSSSKFVVSLKKCIDTNLNQSSANSVGKKSRENKTSNVRETKTSETKTRFPVPKKVTDGHFVPITGSFRITNGGNPLPFATLATVADDTTEISQGLNGGKGLFQNGEPYTLLLPNDTSNLLLRSSLPSVAKNAVDNPKTVFRAHESSSVVSECVSDKAPEADTTNYKENTGEEEKITRIIVSSRPEAGGSVLSSVSPNQLNYKSWFQVNSTKPSPLKYIVKLQNNSVNTVPDESKHQQSETKSNHIIIRTSSSGPQRAKSSVSTSTPRIAKVIKYSNSVFSSNMKQNDLSKTWKSTSRIKQDADVVTLD</sequence>
<evidence type="ECO:0000313" key="3">
    <source>
        <dbReference type="Proteomes" id="UP000747542"/>
    </source>
</evidence>
<feature type="compositionally biased region" description="Basic and acidic residues" evidence="1">
    <location>
        <begin position="126"/>
        <end position="135"/>
    </location>
</feature>
<feature type="region of interest" description="Disordered" evidence="1">
    <location>
        <begin position="652"/>
        <end position="679"/>
    </location>
</feature>
<dbReference type="AlphaFoldDB" id="A0A8J5NAD0"/>
<feature type="compositionally biased region" description="Basic and acidic residues" evidence="1">
    <location>
        <begin position="863"/>
        <end position="874"/>
    </location>
</feature>